<evidence type="ECO:0000313" key="3">
    <source>
        <dbReference type="Proteomes" id="UP001218218"/>
    </source>
</evidence>
<reference evidence="2" key="1">
    <citation type="submission" date="2023-03" db="EMBL/GenBank/DDBJ databases">
        <title>Massive genome expansion in bonnet fungi (Mycena s.s.) driven by repeated elements and novel gene families across ecological guilds.</title>
        <authorList>
            <consortium name="Lawrence Berkeley National Laboratory"/>
            <person name="Harder C.B."/>
            <person name="Miyauchi S."/>
            <person name="Viragh M."/>
            <person name="Kuo A."/>
            <person name="Thoen E."/>
            <person name="Andreopoulos B."/>
            <person name="Lu D."/>
            <person name="Skrede I."/>
            <person name="Drula E."/>
            <person name="Henrissat B."/>
            <person name="Morin E."/>
            <person name="Kohler A."/>
            <person name="Barry K."/>
            <person name="LaButti K."/>
            <person name="Morin E."/>
            <person name="Salamov A."/>
            <person name="Lipzen A."/>
            <person name="Mereny Z."/>
            <person name="Hegedus B."/>
            <person name="Baldrian P."/>
            <person name="Stursova M."/>
            <person name="Weitz H."/>
            <person name="Taylor A."/>
            <person name="Grigoriev I.V."/>
            <person name="Nagy L.G."/>
            <person name="Martin F."/>
            <person name="Kauserud H."/>
        </authorList>
    </citation>
    <scope>NUCLEOTIDE SEQUENCE</scope>
    <source>
        <strain evidence="2">CBHHK002</strain>
    </source>
</reference>
<sequence>MVDLITFTVLPNTNFHVIFSLLSGRMYTNTLLAVSTLNFRTKLWEDMGGVHSIPTAIRGPQVHVSVEQNQEVNITLEGNPRGRKSSGIPAVSNGSQTSVYQDGKGPVIA</sequence>
<name>A0AAD6Z145_9AGAR</name>
<accession>A0AAD6Z145</accession>
<comment type="caution">
    <text evidence="2">The sequence shown here is derived from an EMBL/GenBank/DDBJ whole genome shotgun (WGS) entry which is preliminary data.</text>
</comment>
<proteinExistence type="predicted"/>
<evidence type="ECO:0000256" key="1">
    <source>
        <dbReference type="SAM" id="MobiDB-lite"/>
    </source>
</evidence>
<dbReference type="AlphaFoldDB" id="A0AAD6Z145"/>
<feature type="region of interest" description="Disordered" evidence="1">
    <location>
        <begin position="76"/>
        <end position="109"/>
    </location>
</feature>
<evidence type="ECO:0000313" key="2">
    <source>
        <dbReference type="EMBL" id="KAJ7303074.1"/>
    </source>
</evidence>
<protein>
    <submittedName>
        <fullName evidence="2">Uncharacterized protein</fullName>
    </submittedName>
</protein>
<dbReference type="Proteomes" id="UP001218218">
    <property type="component" value="Unassembled WGS sequence"/>
</dbReference>
<dbReference type="EMBL" id="JARIHO010000108">
    <property type="protein sequence ID" value="KAJ7303074.1"/>
    <property type="molecule type" value="Genomic_DNA"/>
</dbReference>
<gene>
    <name evidence="2" type="ORF">DFH08DRAFT_904293</name>
</gene>
<organism evidence="2 3">
    <name type="scientific">Mycena albidolilacea</name>
    <dbReference type="NCBI Taxonomy" id="1033008"/>
    <lineage>
        <taxon>Eukaryota</taxon>
        <taxon>Fungi</taxon>
        <taxon>Dikarya</taxon>
        <taxon>Basidiomycota</taxon>
        <taxon>Agaricomycotina</taxon>
        <taxon>Agaricomycetes</taxon>
        <taxon>Agaricomycetidae</taxon>
        <taxon>Agaricales</taxon>
        <taxon>Marasmiineae</taxon>
        <taxon>Mycenaceae</taxon>
        <taxon>Mycena</taxon>
    </lineage>
</organism>
<keyword evidence="3" id="KW-1185">Reference proteome</keyword>